<dbReference type="Proteomes" id="UP000284002">
    <property type="component" value="Unassembled WGS sequence"/>
</dbReference>
<evidence type="ECO:0000256" key="5">
    <source>
        <dbReference type="ARBA" id="ARBA00023163"/>
    </source>
</evidence>
<dbReference type="PROSITE" id="PS50043">
    <property type="entry name" value="HTH_LUXR_2"/>
    <property type="match status" value="1"/>
</dbReference>
<keyword evidence="3" id="KW-0805">Transcription regulation</keyword>
<dbReference type="InterPro" id="IPR036388">
    <property type="entry name" value="WH-like_DNA-bd_sf"/>
</dbReference>
<dbReference type="InterPro" id="IPR000792">
    <property type="entry name" value="Tscrpt_reg_LuxR_C"/>
</dbReference>
<evidence type="ECO:0000313" key="10">
    <source>
        <dbReference type="EMBL" id="RON13806.1"/>
    </source>
</evidence>
<feature type="domain" description="Response regulatory" evidence="8">
    <location>
        <begin position="16"/>
        <end position="130"/>
    </location>
</feature>
<dbReference type="RefSeq" id="WP_123359808.1">
    <property type="nucleotide sequence ID" value="NZ_MOBM01000038.1"/>
</dbReference>
<protein>
    <submittedName>
        <fullName evidence="10">DNA-binding response regulator</fullName>
    </submittedName>
</protein>
<dbReference type="PROSITE" id="PS50110">
    <property type="entry name" value="RESPONSE_REGULATORY"/>
    <property type="match status" value="1"/>
</dbReference>
<dbReference type="AlphaFoldDB" id="A0A423HKS6"/>
<dbReference type="PANTHER" id="PTHR44688">
    <property type="entry name" value="DNA-BINDING TRANSCRIPTIONAL ACTIVATOR DEVR_DOSR"/>
    <property type="match status" value="1"/>
</dbReference>
<sequence>MNGNPPSNEQGSKGSMVFVVDDDASMRDALSNLLRSAGIQVETFASTAEFLQQPKTEGASCLILDVRLQGNSGLEFQSQLAKSNANIPIIFITGHGDIEMSVKAMKAGAVDFLAKPFREQDLLDAVSAALQADVKRRQFEQQFSDLHAHYQTLTVREKEVMALAVKGLMNKQIAGQMNLSEITVKIHRGHAMKKMHAKSFADLVRMAESLGVSRSIP</sequence>
<dbReference type="PANTHER" id="PTHR44688:SF16">
    <property type="entry name" value="DNA-BINDING TRANSCRIPTIONAL ACTIVATOR DEVR_DOSR"/>
    <property type="match status" value="1"/>
</dbReference>
<dbReference type="FunFam" id="3.40.50.2300:FF:000018">
    <property type="entry name" value="DNA-binding transcriptional regulator NtrC"/>
    <property type="match status" value="1"/>
</dbReference>
<dbReference type="Gene3D" id="1.10.10.10">
    <property type="entry name" value="Winged helix-like DNA-binding domain superfamily/Winged helix DNA-binding domain"/>
    <property type="match status" value="1"/>
</dbReference>
<keyword evidence="1 6" id="KW-0597">Phosphoprotein</keyword>
<keyword evidence="5" id="KW-0804">Transcription</keyword>
<accession>A0A423HKS6</accession>
<evidence type="ECO:0000256" key="1">
    <source>
        <dbReference type="ARBA" id="ARBA00022553"/>
    </source>
</evidence>
<dbReference type="PROSITE" id="PS00622">
    <property type="entry name" value="HTH_LUXR_1"/>
    <property type="match status" value="1"/>
</dbReference>
<reference evidence="10 11" key="1">
    <citation type="submission" date="2016-10" db="EMBL/GenBank/DDBJ databases">
        <title>Comparative genome analysis of multiple Pseudomonas spp. focuses on biocontrol and plant growth promoting traits.</title>
        <authorList>
            <person name="Tao X.-Y."/>
            <person name="Taylor C.G."/>
        </authorList>
    </citation>
    <scope>NUCLEOTIDE SEQUENCE [LARGE SCALE GENOMIC DNA]</scope>
    <source>
        <strain evidence="10 11">36C6</strain>
    </source>
</reference>
<evidence type="ECO:0000256" key="3">
    <source>
        <dbReference type="ARBA" id="ARBA00023015"/>
    </source>
</evidence>
<dbReference type="GO" id="GO:0000160">
    <property type="term" value="P:phosphorelay signal transduction system"/>
    <property type="evidence" value="ECO:0007669"/>
    <property type="project" value="UniProtKB-KW"/>
</dbReference>
<evidence type="ECO:0000313" key="11">
    <source>
        <dbReference type="Proteomes" id="UP000284002"/>
    </source>
</evidence>
<evidence type="ECO:0000259" key="7">
    <source>
        <dbReference type="PROSITE" id="PS50043"/>
    </source>
</evidence>
<evidence type="ECO:0000256" key="4">
    <source>
        <dbReference type="ARBA" id="ARBA00023125"/>
    </source>
</evidence>
<evidence type="ECO:0000256" key="6">
    <source>
        <dbReference type="PROSITE-ProRule" id="PRU00169"/>
    </source>
</evidence>
<feature type="modified residue" description="4-aspartylphosphate" evidence="6">
    <location>
        <position position="65"/>
    </location>
</feature>
<dbReference type="CDD" id="cd06170">
    <property type="entry name" value="LuxR_C_like"/>
    <property type="match status" value="1"/>
</dbReference>
<evidence type="ECO:0000313" key="9">
    <source>
        <dbReference type="EMBL" id="RON13579.1"/>
    </source>
</evidence>
<dbReference type="PRINTS" id="PR00038">
    <property type="entry name" value="HTHLUXR"/>
</dbReference>
<dbReference type="GO" id="GO:0003677">
    <property type="term" value="F:DNA binding"/>
    <property type="evidence" value="ECO:0007669"/>
    <property type="project" value="UniProtKB-KW"/>
</dbReference>
<proteinExistence type="predicted"/>
<keyword evidence="2" id="KW-0902">Two-component regulatory system</keyword>
<dbReference type="SUPFAM" id="SSF52172">
    <property type="entry name" value="CheY-like"/>
    <property type="match status" value="1"/>
</dbReference>
<evidence type="ECO:0000256" key="2">
    <source>
        <dbReference type="ARBA" id="ARBA00023012"/>
    </source>
</evidence>
<keyword evidence="4 10" id="KW-0238">DNA-binding</keyword>
<dbReference type="CDD" id="cd17537">
    <property type="entry name" value="REC_FixJ"/>
    <property type="match status" value="1"/>
</dbReference>
<evidence type="ECO:0000259" key="8">
    <source>
        <dbReference type="PROSITE" id="PS50110"/>
    </source>
</evidence>
<dbReference type="SMART" id="SM00448">
    <property type="entry name" value="REC"/>
    <property type="match status" value="1"/>
</dbReference>
<dbReference type="EMBL" id="MOBM01000038">
    <property type="protein sequence ID" value="RON13579.1"/>
    <property type="molecule type" value="Genomic_DNA"/>
</dbReference>
<dbReference type="Pfam" id="PF00196">
    <property type="entry name" value="GerE"/>
    <property type="match status" value="1"/>
</dbReference>
<dbReference type="GO" id="GO:0006355">
    <property type="term" value="P:regulation of DNA-templated transcription"/>
    <property type="evidence" value="ECO:0007669"/>
    <property type="project" value="InterPro"/>
</dbReference>
<feature type="domain" description="HTH luxR-type" evidence="7">
    <location>
        <begin position="146"/>
        <end position="211"/>
    </location>
</feature>
<comment type="caution">
    <text evidence="10">The sequence shown here is derived from an EMBL/GenBank/DDBJ whole genome shotgun (WGS) entry which is preliminary data.</text>
</comment>
<dbReference type="SMART" id="SM00421">
    <property type="entry name" value="HTH_LUXR"/>
    <property type="match status" value="1"/>
</dbReference>
<dbReference type="Pfam" id="PF00072">
    <property type="entry name" value="Response_reg"/>
    <property type="match status" value="1"/>
</dbReference>
<organism evidence="10 11">
    <name type="scientific">Pseudomonas frederiksbergensis</name>
    <dbReference type="NCBI Taxonomy" id="104087"/>
    <lineage>
        <taxon>Bacteria</taxon>
        <taxon>Pseudomonadati</taxon>
        <taxon>Pseudomonadota</taxon>
        <taxon>Gammaproteobacteria</taxon>
        <taxon>Pseudomonadales</taxon>
        <taxon>Pseudomonadaceae</taxon>
        <taxon>Pseudomonas</taxon>
    </lineage>
</organism>
<dbReference type="InterPro" id="IPR001789">
    <property type="entry name" value="Sig_transdc_resp-reg_receiver"/>
</dbReference>
<dbReference type="EMBL" id="MOBM01000038">
    <property type="protein sequence ID" value="RON13806.1"/>
    <property type="molecule type" value="Genomic_DNA"/>
</dbReference>
<dbReference type="Gene3D" id="3.40.50.2300">
    <property type="match status" value="1"/>
</dbReference>
<name>A0A423HKS6_9PSED</name>
<dbReference type="InterPro" id="IPR011006">
    <property type="entry name" value="CheY-like_superfamily"/>
</dbReference>
<gene>
    <name evidence="9" type="ORF">BK662_20730</name>
    <name evidence="10" type="ORF">BK662_21965</name>
</gene>